<accession>A0AAW4QTP6</accession>
<dbReference type="EMBL" id="JACLPZ010000005">
    <property type="protein sequence ID" value="MBY0036685.1"/>
    <property type="molecule type" value="Genomic_DNA"/>
</dbReference>
<evidence type="ECO:0000313" key="2">
    <source>
        <dbReference type="Proteomes" id="UP001197806"/>
    </source>
</evidence>
<protein>
    <submittedName>
        <fullName evidence="1">Uncharacterized protein</fullName>
    </submittedName>
</protein>
<organism evidence="1 2">
    <name type="scientific">Bacillus cereus</name>
    <dbReference type="NCBI Taxonomy" id="1396"/>
    <lineage>
        <taxon>Bacteria</taxon>
        <taxon>Bacillati</taxon>
        <taxon>Bacillota</taxon>
        <taxon>Bacilli</taxon>
        <taxon>Bacillales</taxon>
        <taxon>Bacillaceae</taxon>
        <taxon>Bacillus</taxon>
        <taxon>Bacillus cereus group</taxon>
    </lineage>
</organism>
<dbReference type="RefSeq" id="WP_221825488.1">
    <property type="nucleotide sequence ID" value="NZ_JACLPZ010000005.1"/>
</dbReference>
<evidence type="ECO:0000313" key="1">
    <source>
        <dbReference type="EMBL" id="MBY0036685.1"/>
    </source>
</evidence>
<reference evidence="1" key="1">
    <citation type="submission" date="2020-08" db="EMBL/GenBank/DDBJ databases">
        <title>Fungal Genomes of the International Space Station.</title>
        <authorList>
            <person name="Seuylemezian A."/>
            <person name="Singh N.K."/>
            <person name="Wood J."/>
            <person name="Venkateswaran K."/>
        </authorList>
    </citation>
    <scope>NUCLEOTIDE SEQUENCE</scope>
    <source>
        <strain evidence="1">I2-B2</strain>
    </source>
</reference>
<gene>
    <name evidence="1" type="ORF">H7U08_08845</name>
</gene>
<comment type="caution">
    <text evidence="1">The sequence shown here is derived from an EMBL/GenBank/DDBJ whole genome shotgun (WGS) entry which is preliminary data.</text>
</comment>
<dbReference type="AlphaFoldDB" id="A0AAW4QTP6"/>
<proteinExistence type="predicted"/>
<name>A0AAW4QTP6_BACCE</name>
<dbReference type="Proteomes" id="UP001197806">
    <property type="component" value="Unassembled WGS sequence"/>
</dbReference>
<sequence length="58" mass="7032">MERYKEISLADVFELILKGEISNIYYQNGNKELSKATETNWYFKTIAKYKFFKREVIE</sequence>